<dbReference type="Pfam" id="PF06634">
    <property type="entry name" value="DUF1156"/>
    <property type="match status" value="1"/>
</dbReference>
<keyword evidence="3" id="KW-1185">Reference proteome</keyword>
<dbReference type="SUPFAM" id="SSF53335">
    <property type="entry name" value="S-adenosyl-L-methionine-dependent methyltransferases"/>
    <property type="match status" value="1"/>
</dbReference>
<feature type="domain" description="DUF1156" evidence="1">
    <location>
        <begin position="14"/>
        <end position="64"/>
    </location>
</feature>
<evidence type="ECO:0000313" key="3">
    <source>
        <dbReference type="Proteomes" id="UP001304769"/>
    </source>
</evidence>
<dbReference type="InterPro" id="IPR009537">
    <property type="entry name" value="DUF1156"/>
</dbReference>
<sequence length="895" mass="97361">MSETTRRRKLIEVALPLDEINAACKADKDRKTGTIRNLHKWFAPMPLPAWRALLFASLIDDPEDDNLRVGLLDLIKRLVANGADLPDDETLVEARDRLEKQFPDGLPPVLDPFCGGGSTLIESQRLGLPTYGSDLNPVPVLISRTLTETLPPLAARPALHKGQEPESGLFSLGPSGRFSGLVNDVMHYAELVRAQALDVLEPYYETLAGESPIAWLWARTAACPNPTCGVVTPLLTTYWLSKKSGDRAWLVAEPDGQGIVLRVVSGRADGAPAESLKIGDGVFACARCDATLDGPYLRAEGKAGRLGLRMICVVANVGKKRIYRSPTDEESSVLQRIPTDAEEFDVPINIDGQSIRVGLYGMTSWGSLMNSRQRLTLATFADLVAANRERIISDGGDETWATAITTLLGLAVGKMAQFSSSMAIWRNQPQAKTEAALSTHNLPMTWDFPEVNVFGTSVGDWRGLVKTALRALPFVSDAPTASATVIQGDARSATLPSPGLVATDPPYFDAIGYADISDFFYVWHRRALRTVHPDLYGTIATPKNGELTAVASRHGNNKREAQRYFIEGFTETFRNLKGQLLPELPMLVVYASKEQKAGKGEETRWSAILSAMIAADLEITGSWPIRGTTEARMVSAGTNAVSSYIVMVCRPRSQSAQTCSLADFNRSLRRELGSAVRDLQAASILPVDLAQAAMGPGMQIFSRYRAVLDQSGARVQVDQALRAINSALGEVLDEQEGDLDSESRFAVRWWATHGWAPGAFGEADKAVRPLGISVDDVVRAQVATSHANKVQLLGRSGLDRDWIPSNDISPTAWEAVHHLADRLIDGRGELEAARLMGELGPLQDPAMELTYRLHDIAAKSSRTSDQERYNALISAWSELIKLGSTAATTVAGRIF</sequence>
<dbReference type="Proteomes" id="UP001304769">
    <property type="component" value="Unassembled WGS sequence"/>
</dbReference>
<evidence type="ECO:0000259" key="1">
    <source>
        <dbReference type="Pfam" id="PF06634"/>
    </source>
</evidence>
<proteinExistence type="predicted"/>
<dbReference type="InterPro" id="IPR029063">
    <property type="entry name" value="SAM-dependent_MTases_sf"/>
</dbReference>
<dbReference type="Gene3D" id="3.40.50.150">
    <property type="entry name" value="Vaccinia Virus protein VP39"/>
    <property type="match status" value="1"/>
</dbReference>
<accession>A0ABU5TAM8</accession>
<gene>
    <name evidence="2" type="ORF">SPF06_18605</name>
</gene>
<reference evidence="2 3" key="1">
    <citation type="submission" date="2023-12" db="EMBL/GenBank/DDBJ databases">
        <title>Sinomonas terricola sp. nov, isolated from litchi orchard soil in Guangdong, PR China.</title>
        <authorList>
            <person name="Jiaxin W."/>
            <person name="Yang Z."/>
            <person name="Honghui Z."/>
        </authorList>
    </citation>
    <scope>NUCLEOTIDE SEQUENCE [LARGE SCALE GENOMIC DNA]</scope>
    <source>
        <strain evidence="2 3">JGH33</strain>
    </source>
</reference>
<protein>
    <submittedName>
        <fullName evidence="2">DUF1156 domain-containing protein</fullName>
    </submittedName>
</protein>
<dbReference type="RefSeq" id="WP_323280641.1">
    <property type="nucleotide sequence ID" value="NZ_JAYGGQ010000017.1"/>
</dbReference>
<dbReference type="EMBL" id="JAYGGQ010000017">
    <property type="protein sequence ID" value="MEA5456739.1"/>
    <property type="molecule type" value="Genomic_DNA"/>
</dbReference>
<name>A0ABU5TAM8_9MICC</name>
<comment type="caution">
    <text evidence="2">The sequence shown here is derived from an EMBL/GenBank/DDBJ whole genome shotgun (WGS) entry which is preliminary data.</text>
</comment>
<evidence type="ECO:0000313" key="2">
    <source>
        <dbReference type="EMBL" id="MEA5456739.1"/>
    </source>
</evidence>
<organism evidence="2 3">
    <name type="scientific">Sinomonas terricola</name>
    <dbReference type="NCBI Taxonomy" id="3110330"/>
    <lineage>
        <taxon>Bacteria</taxon>
        <taxon>Bacillati</taxon>
        <taxon>Actinomycetota</taxon>
        <taxon>Actinomycetes</taxon>
        <taxon>Micrococcales</taxon>
        <taxon>Micrococcaceae</taxon>
        <taxon>Sinomonas</taxon>
    </lineage>
</organism>